<dbReference type="GO" id="GO:0016604">
    <property type="term" value="C:nuclear body"/>
    <property type="evidence" value="ECO:0007669"/>
    <property type="project" value="TreeGrafter"/>
</dbReference>
<evidence type="ECO:0000313" key="2">
    <source>
        <dbReference type="EnsemblMetazoa" id="MESCA004702-PA"/>
    </source>
</evidence>
<dbReference type="PANTHER" id="PTHR10887">
    <property type="entry name" value="DNA2/NAM7 HELICASE FAMILY"/>
    <property type="match status" value="1"/>
</dbReference>
<dbReference type="HOGENOM" id="CLU_1984100_0_0_1"/>
<dbReference type="InterPro" id="IPR045055">
    <property type="entry name" value="DNA2/NAM7-like"/>
</dbReference>
<dbReference type="GO" id="GO:0006369">
    <property type="term" value="P:termination of RNA polymerase II transcription"/>
    <property type="evidence" value="ECO:0007669"/>
    <property type="project" value="TreeGrafter"/>
</dbReference>
<evidence type="ECO:0000313" key="3">
    <source>
        <dbReference type="Proteomes" id="UP000015102"/>
    </source>
</evidence>
<dbReference type="STRING" id="36166.T1GMD1"/>
<dbReference type="InterPro" id="IPR027417">
    <property type="entry name" value="P-loop_NTPase"/>
</dbReference>
<reference evidence="2" key="2">
    <citation type="submission" date="2015-06" db="UniProtKB">
        <authorList>
            <consortium name="EnsemblMetazoa"/>
        </authorList>
    </citation>
    <scope>IDENTIFICATION</scope>
</reference>
<dbReference type="GO" id="GO:0001147">
    <property type="term" value="F:transcription termination site sequence-specific DNA binding"/>
    <property type="evidence" value="ECO:0007669"/>
    <property type="project" value="TreeGrafter"/>
</dbReference>
<name>T1GMD1_MEGSC</name>
<dbReference type="EMBL" id="CAQQ02393225">
    <property type="status" value="NOT_ANNOTATED_CDS"/>
    <property type="molecule type" value="Genomic_DNA"/>
</dbReference>
<dbReference type="EnsemblMetazoa" id="MESCA004702-RA">
    <property type="protein sequence ID" value="MESCA004702-PA"/>
    <property type="gene ID" value="MESCA004702"/>
</dbReference>
<keyword evidence="3" id="KW-1185">Reference proteome</keyword>
<dbReference type="InterPro" id="IPR041679">
    <property type="entry name" value="DNA2/NAM7-like_C"/>
</dbReference>
<protein>
    <recommendedName>
        <fullName evidence="1">DNA2/NAM7 helicase-like C-terminal domain-containing protein</fullName>
    </recommendedName>
</protein>
<proteinExistence type="predicted"/>
<reference evidence="3" key="1">
    <citation type="submission" date="2013-02" db="EMBL/GenBank/DDBJ databases">
        <authorList>
            <person name="Hughes D."/>
        </authorList>
    </citation>
    <scope>NUCLEOTIDE SEQUENCE</scope>
    <source>
        <strain>Durham</strain>
        <strain evidence="3">NC isolate 2 -- Noor lab</strain>
    </source>
</reference>
<sequence>MNPEIFSWINNYFYGNKFKSVLNNDHCNNLVKSYVIFNVNDSYESKLAPGNYSNSKEADFIFGLLSKLFELMPYEMYSYGIVTPYLKQKSDLMNKIQTPNILDLIDSLQGKEKDIIYIQMLELVDL</sequence>
<dbReference type="Gene3D" id="3.40.50.300">
    <property type="entry name" value="P-loop containing nucleotide triphosphate hydrolases"/>
    <property type="match status" value="1"/>
</dbReference>
<accession>T1GMD1</accession>
<dbReference type="Proteomes" id="UP000015102">
    <property type="component" value="Unassembled WGS sequence"/>
</dbReference>
<dbReference type="Pfam" id="PF13087">
    <property type="entry name" value="AAA_12"/>
    <property type="match status" value="1"/>
</dbReference>
<organism evidence="2 3">
    <name type="scientific">Megaselia scalaris</name>
    <name type="common">Humpbacked fly</name>
    <name type="synonym">Phora scalaris</name>
    <dbReference type="NCBI Taxonomy" id="36166"/>
    <lineage>
        <taxon>Eukaryota</taxon>
        <taxon>Metazoa</taxon>
        <taxon>Ecdysozoa</taxon>
        <taxon>Arthropoda</taxon>
        <taxon>Hexapoda</taxon>
        <taxon>Insecta</taxon>
        <taxon>Pterygota</taxon>
        <taxon>Neoptera</taxon>
        <taxon>Endopterygota</taxon>
        <taxon>Diptera</taxon>
        <taxon>Brachycera</taxon>
        <taxon>Muscomorpha</taxon>
        <taxon>Platypezoidea</taxon>
        <taxon>Phoridae</taxon>
        <taxon>Megaseliini</taxon>
        <taxon>Megaselia</taxon>
    </lineage>
</organism>
<dbReference type="SUPFAM" id="SSF52540">
    <property type="entry name" value="P-loop containing nucleoside triphosphate hydrolases"/>
    <property type="match status" value="1"/>
</dbReference>
<dbReference type="AlphaFoldDB" id="T1GMD1"/>
<dbReference type="PANTHER" id="PTHR10887:SF495">
    <property type="entry name" value="HELICASE SENATAXIN ISOFORM X1-RELATED"/>
    <property type="match status" value="1"/>
</dbReference>
<feature type="domain" description="DNA2/NAM7 helicase-like C-terminal" evidence="1">
    <location>
        <begin position="1"/>
        <end position="119"/>
    </location>
</feature>
<evidence type="ECO:0000259" key="1">
    <source>
        <dbReference type="Pfam" id="PF13087"/>
    </source>
</evidence>